<dbReference type="PROSITE" id="PS50088">
    <property type="entry name" value="ANK_REPEAT"/>
    <property type="match status" value="1"/>
</dbReference>
<dbReference type="PROSITE" id="PS50297">
    <property type="entry name" value="ANK_REP_REGION"/>
    <property type="match status" value="1"/>
</dbReference>
<evidence type="ECO:0000256" key="8">
    <source>
        <dbReference type="ARBA" id="ARBA00022737"/>
    </source>
</evidence>
<comment type="subcellular location">
    <subcellularLocation>
        <location evidence="2">Secreted</location>
    </subcellularLocation>
    <subcellularLocation>
        <location evidence="1">Target cell membrane</location>
    </subcellularLocation>
</comment>
<feature type="repeat" description="ANK" evidence="12">
    <location>
        <begin position="67"/>
        <end position="101"/>
    </location>
</feature>
<evidence type="ECO:0000256" key="6">
    <source>
        <dbReference type="ARBA" id="ARBA00022656"/>
    </source>
</evidence>
<keyword evidence="11" id="KW-0472">Membrane</keyword>
<dbReference type="SMART" id="SM00248">
    <property type="entry name" value="ANK"/>
    <property type="match status" value="1"/>
</dbReference>
<gene>
    <name evidence="13" type="ORF">CEXT_434321</name>
</gene>
<dbReference type="Proteomes" id="UP001054945">
    <property type="component" value="Unassembled WGS sequence"/>
</dbReference>
<keyword evidence="7" id="KW-0528">Neurotoxin</keyword>
<evidence type="ECO:0000256" key="3">
    <source>
        <dbReference type="ARBA" id="ARBA00022483"/>
    </source>
</evidence>
<reference evidence="13 14" key="1">
    <citation type="submission" date="2021-06" db="EMBL/GenBank/DDBJ databases">
        <title>Caerostris extrusa draft genome.</title>
        <authorList>
            <person name="Kono N."/>
            <person name="Arakawa K."/>
        </authorList>
    </citation>
    <scope>NUCLEOTIDE SEQUENCE [LARGE SCALE GENOMIC DNA]</scope>
</reference>
<dbReference type="PANTHER" id="PTHR24171:SF9">
    <property type="entry name" value="ANKYRIN REPEAT DOMAIN-CONTAINING PROTEIN 39"/>
    <property type="match status" value="1"/>
</dbReference>
<comment type="caution">
    <text evidence="13">The sequence shown here is derived from an EMBL/GenBank/DDBJ whole genome shotgun (WGS) entry which is preliminary data.</text>
</comment>
<evidence type="ECO:0000256" key="1">
    <source>
        <dbReference type="ARBA" id="ARBA00004175"/>
    </source>
</evidence>
<name>A0AAV4Y598_CAEEX</name>
<keyword evidence="3" id="KW-0268">Exocytosis</keyword>
<evidence type="ECO:0000313" key="13">
    <source>
        <dbReference type="EMBL" id="GIZ01329.1"/>
    </source>
</evidence>
<organism evidence="13 14">
    <name type="scientific">Caerostris extrusa</name>
    <name type="common">Bark spider</name>
    <name type="synonym">Caerostris bankana</name>
    <dbReference type="NCBI Taxonomy" id="172846"/>
    <lineage>
        <taxon>Eukaryota</taxon>
        <taxon>Metazoa</taxon>
        <taxon>Ecdysozoa</taxon>
        <taxon>Arthropoda</taxon>
        <taxon>Chelicerata</taxon>
        <taxon>Arachnida</taxon>
        <taxon>Araneae</taxon>
        <taxon>Araneomorphae</taxon>
        <taxon>Entelegynae</taxon>
        <taxon>Araneoidea</taxon>
        <taxon>Araneidae</taxon>
        <taxon>Caerostris</taxon>
    </lineage>
</organism>
<evidence type="ECO:0000256" key="9">
    <source>
        <dbReference type="ARBA" id="ARBA00023028"/>
    </source>
</evidence>
<evidence type="ECO:0000256" key="7">
    <source>
        <dbReference type="ARBA" id="ARBA00022699"/>
    </source>
</evidence>
<dbReference type="InterPro" id="IPR036770">
    <property type="entry name" value="Ankyrin_rpt-contain_sf"/>
</dbReference>
<dbReference type="AlphaFoldDB" id="A0AAV4Y598"/>
<dbReference type="GO" id="GO:0090729">
    <property type="term" value="F:toxin activity"/>
    <property type="evidence" value="ECO:0007669"/>
    <property type="project" value="UniProtKB-KW"/>
</dbReference>
<evidence type="ECO:0000313" key="14">
    <source>
        <dbReference type="Proteomes" id="UP001054945"/>
    </source>
</evidence>
<evidence type="ECO:0000256" key="10">
    <source>
        <dbReference type="ARBA" id="ARBA00023043"/>
    </source>
</evidence>
<sequence length="162" mass="18052">MTSEGVPNRFEVLVCFVALRTNFTPEKRICEHSSAQISPPGSSDTDKLEEIVTYLKSGSDVSKRGVDGNTALHLAALNPIDNFKTISTLIKFGSDVNAENSDQEHSSAFRCDSWKKRVVIYLLLNEGADINHQDSWGNTALHYSVDSCSYWKKTNRNHQCPS</sequence>
<keyword evidence="6" id="KW-0800">Toxin</keyword>
<dbReference type="GO" id="GO:0044218">
    <property type="term" value="C:other organism cell membrane"/>
    <property type="evidence" value="ECO:0007669"/>
    <property type="project" value="UniProtKB-KW"/>
</dbReference>
<keyword evidence="14" id="KW-1185">Reference proteome</keyword>
<dbReference type="InterPro" id="IPR002110">
    <property type="entry name" value="Ankyrin_rpt"/>
</dbReference>
<dbReference type="Pfam" id="PF12796">
    <property type="entry name" value="Ank_2"/>
    <property type="match status" value="1"/>
</dbReference>
<dbReference type="GO" id="GO:0044231">
    <property type="term" value="C:host cell presynaptic membrane"/>
    <property type="evidence" value="ECO:0007669"/>
    <property type="project" value="UniProtKB-KW"/>
</dbReference>
<proteinExistence type="predicted"/>
<dbReference type="GO" id="GO:0005576">
    <property type="term" value="C:extracellular region"/>
    <property type="evidence" value="ECO:0007669"/>
    <property type="project" value="UniProtKB-SubCell"/>
</dbReference>
<keyword evidence="11" id="KW-1053">Target membrane</keyword>
<keyword evidence="9" id="KW-0638">Presynaptic neurotoxin</keyword>
<dbReference type="PANTHER" id="PTHR24171">
    <property type="entry name" value="ANKYRIN REPEAT DOMAIN-CONTAINING PROTEIN 39-RELATED"/>
    <property type="match status" value="1"/>
</dbReference>
<evidence type="ECO:0000256" key="2">
    <source>
        <dbReference type="ARBA" id="ARBA00004613"/>
    </source>
</evidence>
<keyword evidence="4" id="KW-0964">Secreted</keyword>
<keyword evidence="8" id="KW-0677">Repeat</keyword>
<evidence type="ECO:0000256" key="5">
    <source>
        <dbReference type="ARBA" id="ARBA00022537"/>
    </source>
</evidence>
<dbReference type="GO" id="GO:0006887">
    <property type="term" value="P:exocytosis"/>
    <property type="evidence" value="ECO:0007669"/>
    <property type="project" value="UniProtKB-KW"/>
</dbReference>
<evidence type="ECO:0000256" key="4">
    <source>
        <dbReference type="ARBA" id="ARBA00022525"/>
    </source>
</evidence>
<dbReference type="EMBL" id="BPLR01001281">
    <property type="protein sequence ID" value="GIZ01329.1"/>
    <property type="molecule type" value="Genomic_DNA"/>
</dbReference>
<dbReference type="Gene3D" id="1.25.40.20">
    <property type="entry name" value="Ankyrin repeat-containing domain"/>
    <property type="match status" value="1"/>
</dbReference>
<dbReference type="SUPFAM" id="SSF48403">
    <property type="entry name" value="Ankyrin repeat"/>
    <property type="match status" value="1"/>
</dbReference>
<keyword evidence="5" id="KW-1052">Target cell membrane</keyword>
<keyword evidence="10 12" id="KW-0040">ANK repeat</keyword>
<accession>A0AAV4Y598</accession>
<protein>
    <submittedName>
        <fullName evidence="13">Uncharacterized protein</fullName>
    </submittedName>
</protein>
<evidence type="ECO:0000256" key="11">
    <source>
        <dbReference type="ARBA" id="ARBA00023298"/>
    </source>
</evidence>
<evidence type="ECO:0000256" key="12">
    <source>
        <dbReference type="PROSITE-ProRule" id="PRU00023"/>
    </source>
</evidence>